<dbReference type="Gene3D" id="3.40.50.300">
    <property type="entry name" value="P-loop containing nucleotide triphosphate hydrolases"/>
    <property type="match status" value="1"/>
</dbReference>
<dbReference type="GO" id="GO:0005524">
    <property type="term" value="F:ATP binding"/>
    <property type="evidence" value="ECO:0007669"/>
    <property type="project" value="UniProtKB-UniRule"/>
</dbReference>
<evidence type="ECO:0000256" key="6">
    <source>
        <dbReference type="RuleBase" id="RU003330"/>
    </source>
</evidence>
<evidence type="ECO:0000313" key="10">
    <source>
        <dbReference type="Proteomes" id="UP000294614"/>
    </source>
</evidence>
<organism evidence="9 10">
    <name type="scientific">Seleniivibrio woodruffii</name>
    <dbReference type="NCBI Taxonomy" id="1078050"/>
    <lineage>
        <taxon>Bacteria</taxon>
        <taxon>Pseudomonadati</taxon>
        <taxon>Deferribacterota</taxon>
        <taxon>Deferribacteres</taxon>
        <taxon>Deferribacterales</taxon>
        <taxon>Geovibrionaceae</taxon>
        <taxon>Seleniivibrio</taxon>
    </lineage>
</organism>
<keyword evidence="10" id="KW-1185">Reference proteome</keyword>
<dbReference type="AlphaFoldDB" id="A0A4R1KCA4"/>
<evidence type="ECO:0000256" key="1">
    <source>
        <dbReference type="ARBA" id="ARBA00022679"/>
    </source>
</evidence>
<evidence type="ECO:0000256" key="5">
    <source>
        <dbReference type="HAMAP-Rule" id="MF_00235"/>
    </source>
</evidence>
<keyword evidence="4 5" id="KW-0418">Kinase</keyword>
<evidence type="ECO:0000256" key="7">
    <source>
        <dbReference type="RuleBase" id="RU003331"/>
    </source>
</evidence>
<comment type="subunit">
    <text evidence="5 7">Monomer.</text>
</comment>
<dbReference type="InterPro" id="IPR000850">
    <property type="entry name" value="Adenylat/UMP-CMP_kin"/>
</dbReference>
<comment type="pathway">
    <text evidence="5">Purine metabolism; AMP biosynthesis via salvage pathway; AMP from ADP: step 1/1.</text>
</comment>
<feature type="binding site" evidence="5">
    <location>
        <position position="32"/>
    </location>
    <ligand>
        <name>AMP</name>
        <dbReference type="ChEBI" id="CHEBI:456215"/>
    </ligand>
</feature>
<comment type="catalytic activity">
    <reaction evidence="5 7">
        <text>AMP + ATP = 2 ADP</text>
        <dbReference type="Rhea" id="RHEA:12973"/>
        <dbReference type="ChEBI" id="CHEBI:30616"/>
        <dbReference type="ChEBI" id="CHEBI:456215"/>
        <dbReference type="ChEBI" id="CHEBI:456216"/>
        <dbReference type="EC" id="2.7.4.3"/>
    </reaction>
</comment>
<keyword evidence="3 5" id="KW-0547">Nucleotide-binding</keyword>
<dbReference type="HAMAP" id="MF_00235">
    <property type="entry name" value="Adenylate_kinase_Adk"/>
    <property type="match status" value="1"/>
</dbReference>
<evidence type="ECO:0000313" key="9">
    <source>
        <dbReference type="EMBL" id="TCK62228.1"/>
    </source>
</evidence>
<comment type="caution">
    <text evidence="9">The sequence shown here is derived from an EMBL/GenBank/DDBJ whole genome shotgun (WGS) entry which is preliminary data.</text>
</comment>
<dbReference type="PANTHER" id="PTHR23359">
    <property type="entry name" value="NUCLEOTIDE KINASE"/>
    <property type="match status" value="1"/>
</dbReference>
<feature type="region of interest" description="LID" evidence="5">
    <location>
        <begin position="128"/>
        <end position="165"/>
    </location>
</feature>
<feature type="region of interest" description="NMP" evidence="5">
    <location>
        <begin position="31"/>
        <end position="60"/>
    </location>
</feature>
<accession>A0A4R1KCA4</accession>
<dbReference type="GO" id="GO:0044209">
    <property type="term" value="P:AMP salvage"/>
    <property type="evidence" value="ECO:0007669"/>
    <property type="project" value="UniProtKB-UniRule"/>
</dbReference>
<keyword evidence="2 5" id="KW-0545">Nucleotide biosynthesis</keyword>
<dbReference type="NCBIfam" id="NF001381">
    <property type="entry name" value="PRK00279.1-3"/>
    <property type="match status" value="1"/>
</dbReference>
<dbReference type="InterPro" id="IPR007862">
    <property type="entry name" value="Adenylate_kinase_lid-dom"/>
</dbReference>
<feature type="binding site" evidence="5">
    <location>
        <position position="37"/>
    </location>
    <ligand>
        <name>AMP</name>
        <dbReference type="ChEBI" id="CHEBI:456215"/>
    </ligand>
</feature>
<evidence type="ECO:0000256" key="3">
    <source>
        <dbReference type="ARBA" id="ARBA00022741"/>
    </source>
</evidence>
<keyword evidence="1 5" id="KW-0808">Transferase</keyword>
<feature type="binding site" evidence="5">
    <location>
        <begin position="11"/>
        <end position="16"/>
    </location>
    <ligand>
        <name>ATP</name>
        <dbReference type="ChEBI" id="CHEBI:30616"/>
    </ligand>
</feature>
<keyword evidence="5 7" id="KW-0067">ATP-binding</keyword>
<feature type="binding site" evidence="5">
    <location>
        <begin position="86"/>
        <end position="89"/>
    </location>
    <ligand>
        <name>AMP</name>
        <dbReference type="ChEBI" id="CHEBI:456215"/>
    </ligand>
</feature>
<dbReference type="NCBIfam" id="TIGR01351">
    <property type="entry name" value="adk"/>
    <property type="match status" value="1"/>
</dbReference>
<evidence type="ECO:0000256" key="2">
    <source>
        <dbReference type="ARBA" id="ARBA00022727"/>
    </source>
</evidence>
<name>A0A4R1KCA4_9BACT</name>
<feature type="binding site" evidence="5">
    <location>
        <position position="173"/>
    </location>
    <ligand>
        <name>AMP</name>
        <dbReference type="ChEBI" id="CHEBI:456215"/>
    </ligand>
</feature>
<dbReference type="SUPFAM" id="SSF52540">
    <property type="entry name" value="P-loop containing nucleoside triphosphate hydrolases"/>
    <property type="match status" value="1"/>
</dbReference>
<feature type="binding site" evidence="5">
    <location>
        <position position="152"/>
    </location>
    <ligand>
        <name>Zn(2+)</name>
        <dbReference type="ChEBI" id="CHEBI:29105"/>
        <note>structural</note>
    </ligand>
</feature>
<proteinExistence type="inferred from homology"/>
<comment type="function">
    <text evidence="5">Catalyzes the reversible transfer of the terminal phosphate group between ATP and AMP. Plays an important role in cellular energy homeostasis and in adenine nucleotide metabolism.</text>
</comment>
<comment type="subcellular location">
    <subcellularLocation>
        <location evidence="5 7">Cytoplasm</location>
    </subcellularLocation>
</comment>
<dbReference type="InterPro" id="IPR027417">
    <property type="entry name" value="P-loop_NTPase"/>
</dbReference>
<dbReference type="EC" id="2.7.4.3" evidence="5 7"/>
<feature type="binding site" evidence="5">
    <location>
        <position position="93"/>
    </location>
    <ligand>
        <name>AMP</name>
        <dbReference type="ChEBI" id="CHEBI:456215"/>
    </ligand>
</feature>
<feature type="binding site" evidence="5">
    <location>
        <position position="201"/>
    </location>
    <ligand>
        <name>ATP</name>
        <dbReference type="ChEBI" id="CHEBI:30616"/>
    </ligand>
</feature>
<dbReference type="CDD" id="cd01428">
    <property type="entry name" value="ADK"/>
    <property type="match status" value="1"/>
</dbReference>
<dbReference type="PRINTS" id="PR00094">
    <property type="entry name" value="ADENYLTKNASE"/>
</dbReference>
<dbReference type="EMBL" id="SMGG01000003">
    <property type="protein sequence ID" value="TCK62228.1"/>
    <property type="molecule type" value="Genomic_DNA"/>
</dbReference>
<dbReference type="Pfam" id="PF00406">
    <property type="entry name" value="ADK"/>
    <property type="match status" value="1"/>
</dbReference>
<evidence type="ECO:0000256" key="4">
    <source>
        <dbReference type="ARBA" id="ARBA00022777"/>
    </source>
</evidence>
<feature type="binding site" evidence="5">
    <location>
        <position position="132"/>
    </location>
    <ligand>
        <name>Zn(2+)</name>
        <dbReference type="ChEBI" id="CHEBI:29105"/>
        <note>structural</note>
    </ligand>
</feature>
<feature type="binding site" evidence="5">
    <location>
        <position position="162"/>
    </location>
    <ligand>
        <name>AMP</name>
        <dbReference type="ChEBI" id="CHEBI:456215"/>
    </ligand>
</feature>
<dbReference type="NCBIfam" id="NF001380">
    <property type="entry name" value="PRK00279.1-2"/>
    <property type="match status" value="1"/>
</dbReference>
<feature type="binding site" evidence="5">
    <location>
        <begin position="58"/>
        <end position="60"/>
    </location>
    <ligand>
        <name>AMP</name>
        <dbReference type="ChEBI" id="CHEBI:456215"/>
    </ligand>
</feature>
<keyword evidence="5" id="KW-0479">Metal-binding</keyword>
<comment type="similarity">
    <text evidence="5 6">Belongs to the adenylate kinase family.</text>
</comment>
<dbReference type="RefSeq" id="WP_132872124.1">
    <property type="nucleotide sequence ID" value="NZ_JAJUHT010000010.1"/>
</dbReference>
<dbReference type="PROSITE" id="PS00113">
    <property type="entry name" value="ADENYLATE_KINASE"/>
    <property type="match status" value="1"/>
</dbReference>
<dbReference type="InterPro" id="IPR033690">
    <property type="entry name" value="Adenylat_kinase_CS"/>
</dbReference>
<sequence>MINLIFLGPPGAGKGTQSAKIIDEYKVVQISTGDLLRAAVKAGSELGKEAKVYMDGGQLVPDRLIIDMMKERFQSDDCKNGFILDGFPRTTAQAEALDSMLVNDLKTSITHIISLEVDDEVVVTRNTGRRVCPKCGATYHIKFNPPKTGGVCNNDGETLVHRDDDREETIRKRLAVYHQTTALLKDYYGKSGKFHELNGDDTTDNVFAAIKKILD</sequence>
<dbReference type="UniPathway" id="UPA00588">
    <property type="reaction ID" value="UER00649"/>
</dbReference>
<dbReference type="Pfam" id="PF05191">
    <property type="entry name" value="ADK_lid"/>
    <property type="match status" value="1"/>
</dbReference>
<keyword evidence="5" id="KW-0963">Cytoplasm</keyword>
<dbReference type="GO" id="GO:0008270">
    <property type="term" value="F:zinc ion binding"/>
    <property type="evidence" value="ECO:0007669"/>
    <property type="project" value="UniProtKB-UniRule"/>
</dbReference>
<keyword evidence="5" id="KW-0862">Zinc</keyword>
<evidence type="ECO:0000259" key="8">
    <source>
        <dbReference type="Pfam" id="PF05191"/>
    </source>
</evidence>
<protein>
    <recommendedName>
        <fullName evidence="5 7">Adenylate kinase</fullName>
        <shortName evidence="5">AK</shortName>
        <ecNumber evidence="5 7">2.7.4.3</ecNumber>
    </recommendedName>
    <alternativeName>
        <fullName evidence="5">ATP-AMP transphosphorylase</fullName>
    </alternativeName>
    <alternativeName>
        <fullName evidence="5">ATP:AMP phosphotransferase</fullName>
    </alternativeName>
    <alternativeName>
        <fullName evidence="5">Adenylate monophosphate kinase</fullName>
    </alternativeName>
</protein>
<feature type="binding site" evidence="5">
    <location>
        <position position="129"/>
    </location>
    <ligand>
        <name>ATP</name>
        <dbReference type="ChEBI" id="CHEBI:30616"/>
    </ligand>
</feature>
<gene>
    <name evidence="5" type="primary">adk</name>
    <name evidence="9" type="ORF">C8D98_0749</name>
</gene>
<dbReference type="GO" id="GO:0004017">
    <property type="term" value="F:AMP kinase activity"/>
    <property type="evidence" value="ECO:0007669"/>
    <property type="project" value="UniProtKB-UniRule"/>
</dbReference>
<dbReference type="OrthoDB" id="9805030at2"/>
<feature type="binding site" evidence="5">
    <location>
        <position position="135"/>
    </location>
    <ligand>
        <name>Zn(2+)</name>
        <dbReference type="ChEBI" id="CHEBI:29105"/>
        <note>structural</note>
    </ligand>
</feature>
<comment type="domain">
    <text evidence="5">Consists of three domains, a large central CORE domain and two small peripheral domains, NMPbind and LID, which undergo movements during catalysis. The LID domain closes over the site of phosphoryl transfer upon ATP binding. Assembling and dissambling the active center during each catalytic cycle provides an effective means to prevent ATP hydrolysis. Some bacteria have evolved a zinc-coordinating structure that stabilizes the LID domain.</text>
</comment>
<dbReference type="NCBIfam" id="NF011100">
    <property type="entry name" value="PRK14527.1"/>
    <property type="match status" value="1"/>
</dbReference>
<reference evidence="9 10" key="1">
    <citation type="submission" date="2019-03" db="EMBL/GenBank/DDBJ databases">
        <title>Genomic Encyclopedia of Type Strains, Phase IV (KMG-IV): sequencing the most valuable type-strain genomes for metagenomic binning, comparative biology and taxonomic classification.</title>
        <authorList>
            <person name="Goeker M."/>
        </authorList>
    </citation>
    <scope>NUCLEOTIDE SEQUENCE [LARGE SCALE GENOMIC DNA]</scope>
    <source>
        <strain evidence="9 10">DSM 24984</strain>
    </source>
</reference>
<dbReference type="InterPro" id="IPR006259">
    <property type="entry name" value="Adenyl_kin_sub"/>
</dbReference>
<feature type="binding site" evidence="5">
    <location>
        <position position="155"/>
    </location>
    <ligand>
        <name>Zn(2+)</name>
        <dbReference type="ChEBI" id="CHEBI:29105"/>
        <note>structural</note>
    </ligand>
</feature>
<dbReference type="GO" id="GO:0005737">
    <property type="term" value="C:cytoplasm"/>
    <property type="evidence" value="ECO:0007669"/>
    <property type="project" value="UniProtKB-SubCell"/>
</dbReference>
<feature type="domain" description="Adenylate kinase active site lid" evidence="8">
    <location>
        <begin position="129"/>
        <end position="164"/>
    </location>
</feature>
<feature type="binding site" evidence="5">
    <location>
        <begin position="138"/>
        <end position="139"/>
    </location>
    <ligand>
        <name>ATP</name>
        <dbReference type="ChEBI" id="CHEBI:30616"/>
    </ligand>
</feature>
<dbReference type="FunFam" id="3.40.50.300:FF:000106">
    <property type="entry name" value="Adenylate kinase mitochondrial"/>
    <property type="match status" value="1"/>
</dbReference>
<dbReference type="Proteomes" id="UP000294614">
    <property type="component" value="Unassembled WGS sequence"/>
</dbReference>